<dbReference type="EMBL" id="GU322808">
    <property type="protein sequence ID" value="ADD14609.1"/>
    <property type="molecule type" value="Genomic_DNA"/>
</dbReference>
<dbReference type="InterPro" id="IPR011990">
    <property type="entry name" value="TPR-like_helical_dom_sf"/>
</dbReference>
<organism evidence="1">
    <name type="scientific">Rickettsia amblyommatis str. AaR/SC</name>
    <dbReference type="NCBI Taxonomy" id="933950"/>
    <lineage>
        <taxon>Bacteria</taxon>
        <taxon>Pseudomonadati</taxon>
        <taxon>Pseudomonadota</taxon>
        <taxon>Alphaproteobacteria</taxon>
        <taxon>Rickettsiales</taxon>
        <taxon>Rickettsiaceae</taxon>
        <taxon>Rickettsieae</taxon>
        <taxon>Rickettsia</taxon>
        <taxon>spotted fever group</taxon>
    </lineage>
</organism>
<dbReference type="PATRIC" id="fig|33989.4.peg.1777"/>
<protein>
    <submittedName>
        <fullName evidence="1">TPR repeat-containing protein</fullName>
    </submittedName>
</protein>
<gene>
    <name evidence="1" type="ORF">pRAM18_00015</name>
</gene>
<reference evidence="1" key="1">
    <citation type="journal article" date="2010" name="Appl. Environ. Microbiol.">
        <title>Wide dispersal and possible multiple origins of low-copy-number plasmids in rickettsia species associated with blood-feeding arthropods.</title>
        <authorList>
            <person name="Baldridge G.D."/>
            <person name="Burkhardt N.Y."/>
            <person name="Labruna M.B."/>
            <person name="Pacheco R.C."/>
            <person name="Paddock C.D."/>
            <person name="Williamson P.C."/>
            <person name="Billingsley P.M."/>
            <person name="Felsheim R.F."/>
            <person name="Kurtti T.J."/>
            <person name="Munderloh U.G."/>
        </authorList>
    </citation>
    <scope>NUCLEOTIDE SEQUENCE</scope>
    <source>
        <strain evidence="1">AaR/SC</strain>
        <plasmid evidence="1">pRAM18</plasmid>
    </source>
</reference>
<proteinExistence type="predicted"/>
<dbReference type="SUPFAM" id="SSF48452">
    <property type="entry name" value="TPR-like"/>
    <property type="match status" value="1"/>
</dbReference>
<sequence>MIKVTQTARLVHISYDPNVTSFVDQACNADNADHDNQSSSKLPTAKTITVLISFLKLSKYDDEWLRVGKQLLLLQRPTDKRRCYRSVLLCFKSVIKTHSDNYVAYYFSGITLCLLGSYDEAIKMFDMSLRYNKEKSTALVHTFI</sequence>
<name>D3XF48_RICAM</name>
<keyword evidence="1" id="KW-0614">Plasmid</keyword>
<dbReference type="RefSeq" id="WP_013006747.1">
    <property type="nucleotide sequence ID" value="NC_013938.1"/>
</dbReference>
<dbReference type="Gene3D" id="1.25.40.10">
    <property type="entry name" value="Tetratricopeptide repeat domain"/>
    <property type="match status" value="1"/>
</dbReference>
<evidence type="ECO:0000313" key="1">
    <source>
        <dbReference type="EMBL" id="ADD14609.1"/>
    </source>
</evidence>
<geneLocation type="plasmid" evidence="1">
    <name>pRAM18</name>
</geneLocation>
<accession>D3XF48</accession>
<dbReference type="AlphaFoldDB" id="D3XF48"/>